<organism evidence="1 2">
    <name type="scientific">Naganishia friedmannii</name>
    <dbReference type="NCBI Taxonomy" id="89922"/>
    <lineage>
        <taxon>Eukaryota</taxon>
        <taxon>Fungi</taxon>
        <taxon>Dikarya</taxon>
        <taxon>Basidiomycota</taxon>
        <taxon>Agaricomycotina</taxon>
        <taxon>Tremellomycetes</taxon>
        <taxon>Filobasidiales</taxon>
        <taxon>Filobasidiaceae</taxon>
        <taxon>Naganishia</taxon>
    </lineage>
</organism>
<dbReference type="EMBL" id="JASBWT010000010">
    <property type="protein sequence ID" value="KAJ9101173.1"/>
    <property type="molecule type" value="Genomic_DNA"/>
</dbReference>
<evidence type="ECO:0000313" key="1">
    <source>
        <dbReference type="EMBL" id="KAJ9101173.1"/>
    </source>
</evidence>
<evidence type="ECO:0000313" key="2">
    <source>
        <dbReference type="Proteomes" id="UP001227268"/>
    </source>
</evidence>
<accession>A0ACC2VPS5</accession>
<proteinExistence type="predicted"/>
<name>A0ACC2VPS5_9TREE</name>
<keyword evidence="2" id="KW-1185">Reference proteome</keyword>
<reference evidence="1" key="1">
    <citation type="submission" date="2023-04" db="EMBL/GenBank/DDBJ databases">
        <title>Draft Genome sequencing of Naganishia species isolated from polar environments using Oxford Nanopore Technology.</title>
        <authorList>
            <person name="Leo P."/>
            <person name="Venkateswaran K."/>
        </authorList>
    </citation>
    <scope>NUCLEOTIDE SEQUENCE</scope>
    <source>
        <strain evidence="1">MNA-CCFEE 5423</strain>
    </source>
</reference>
<gene>
    <name evidence="1" type="ORF">QFC21_003391</name>
</gene>
<comment type="caution">
    <text evidence="1">The sequence shown here is derived from an EMBL/GenBank/DDBJ whole genome shotgun (WGS) entry which is preliminary data.</text>
</comment>
<sequence>MATAIAISRSSSAGPVPRSDNAQQQQHMPESCPTCKQPLSSVGSRHAAFSPESLPSIPMLPSIDETGVSLNTKPTSSSPSLLSVNTSVPQNQDKQLAQSPHTVGEEKAKARARGWSMVDEDAEKATREITWRGYRKLVHDLSAKESDQEEGKESAVSVLKETLLKVLQEAEQLSNDHHALQHSAKELEMNLKIARSNLQLAEMNSEMLEEALRRGGEGFAGRMLPLPNHQPLYSNKTSIDTVRTEGSRPATPGSAAAAPAGRSTSMTVPSSGGGSAVAAMIPPQIVRRKSGSEAGQAVGSATATTTKPATPTAIPQPARPARPAMERSNTLGSTTTAPPPPSTSAGTGIGGFFRKNFDKRSSLLMQDLGLQNLRIPDLQNLPIPSPSAATRAEFFNSLGMSHTGGAASSSPNLAITTNGFNTGSPTTTTGYGSLSRSPLQPRPTNRGGWYDAAAPSDSSLGGASDAEVQKLRATLVATSKSVTTLKTELGAMKTAKAELEAELESLSQALFEEANKMVADERKKRAEKEQEAKEAIEEREALRRVVKLMEAEKAGRTAGVTTRDSDKGISASEASEANGASESRTEPPRNIPGGFPSSAGSDTWTDKQDALDNSTSIHEHPKQSTAEELEELMKRMEADFGKL</sequence>
<dbReference type="Proteomes" id="UP001227268">
    <property type="component" value="Unassembled WGS sequence"/>
</dbReference>
<protein>
    <submittedName>
        <fullName evidence="1">Uncharacterized protein</fullName>
    </submittedName>
</protein>